<evidence type="ECO:0000256" key="1">
    <source>
        <dbReference type="SAM" id="SignalP"/>
    </source>
</evidence>
<keyword evidence="1" id="KW-0732">Signal</keyword>
<dbReference type="InterPro" id="IPR018392">
    <property type="entry name" value="LysM"/>
</dbReference>
<dbReference type="eggNOG" id="COG1388">
    <property type="taxonomic scope" value="Bacteria"/>
</dbReference>
<dbReference type="Proteomes" id="UP000004129">
    <property type="component" value="Unassembled WGS sequence"/>
</dbReference>
<accession>G5GMH2</accession>
<evidence type="ECO:0000313" key="3">
    <source>
        <dbReference type="EMBL" id="EHG21750.1"/>
    </source>
</evidence>
<reference evidence="3 4" key="1">
    <citation type="submission" date="2011-08" db="EMBL/GenBank/DDBJ databases">
        <title>The Genome Sequence of Selenomonas infelix ATCC 43532.</title>
        <authorList>
            <consortium name="The Broad Institute Genome Sequencing Platform"/>
            <person name="Earl A."/>
            <person name="Ward D."/>
            <person name="Feldgarden M."/>
            <person name="Gevers D."/>
            <person name="Izard J."/>
            <person name="Blanton J.M."/>
            <person name="Baranova O.V."/>
            <person name="Dewhirst F.E."/>
            <person name="Young S.K."/>
            <person name="Zeng Q."/>
            <person name="Gargeya S."/>
            <person name="Fitzgerald M."/>
            <person name="Haas B."/>
            <person name="Abouelleil A."/>
            <person name="Alvarado L."/>
            <person name="Arachchi H.M."/>
            <person name="Berlin A."/>
            <person name="Brown A."/>
            <person name="Chapman S.B."/>
            <person name="Chen Z."/>
            <person name="Dunbar C."/>
            <person name="Freedman E."/>
            <person name="Gearin G."/>
            <person name="Gellesch M."/>
            <person name="Goldberg J."/>
            <person name="Griggs A."/>
            <person name="Gujja S."/>
            <person name="Heiman D."/>
            <person name="Howarth C."/>
            <person name="Larson L."/>
            <person name="Lui A."/>
            <person name="MacDonald P.J.P."/>
            <person name="Montmayeur A."/>
            <person name="Murphy C."/>
            <person name="Neiman D."/>
            <person name="Pearson M."/>
            <person name="Priest M."/>
            <person name="Roberts A."/>
            <person name="Saif S."/>
            <person name="Shea T."/>
            <person name="Shenoy N."/>
            <person name="Sisk P."/>
            <person name="Stolte C."/>
            <person name="Sykes S."/>
            <person name="Wortman J."/>
            <person name="Nusbaum C."/>
            <person name="Birren B."/>
        </authorList>
    </citation>
    <scope>NUCLEOTIDE SEQUENCE [LARGE SCALE GENOMIC DNA]</scope>
    <source>
        <strain evidence="3 4">ATCC 43532</strain>
    </source>
</reference>
<sequence length="104" mass="11485">MSGKKAVTGAAIALAAIICAGAASDHAQGDVRDAVLVEEVYIVKNGDTLWGIAEEYIKKNTGSRRYILEYKEGIYENNPWLVDRKGLIRPGDELRITYWVKEGT</sequence>
<dbReference type="STRING" id="679201.HMPREF9334_00453"/>
<proteinExistence type="predicted"/>
<name>G5GMH2_9FIRM</name>
<dbReference type="RefSeq" id="WP_006691903.1">
    <property type="nucleotide sequence ID" value="NZ_JH376797.1"/>
</dbReference>
<dbReference type="HOGENOM" id="CLU_165521_0_0_9"/>
<feature type="domain" description="LysM" evidence="2">
    <location>
        <begin position="41"/>
        <end position="60"/>
    </location>
</feature>
<dbReference type="PATRIC" id="fig|679201.3.peg.457"/>
<gene>
    <name evidence="3" type="ORF">HMPREF9334_00453</name>
</gene>
<dbReference type="AlphaFoldDB" id="G5GMH2"/>
<dbReference type="EMBL" id="ACZM01000004">
    <property type="protein sequence ID" value="EHG21750.1"/>
    <property type="molecule type" value="Genomic_DNA"/>
</dbReference>
<feature type="chain" id="PRO_5003477284" description="LysM domain-containing protein" evidence="1">
    <location>
        <begin position="23"/>
        <end position="104"/>
    </location>
</feature>
<dbReference type="InterPro" id="IPR036779">
    <property type="entry name" value="LysM_dom_sf"/>
</dbReference>
<protein>
    <recommendedName>
        <fullName evidence="2">LysM domain-containing protein</fullName>
    </recommendedName>
</protein>
<dbReference type="Pfam" id="PF01476">
    <property type="entry name" value="LysM"/>
    <property type="match status" value="1"/>
</dbReference>
<organism evidence="3 4">
    <name type="scientific">Selenomonas infelix ATCC 43532</name>
    <dbReference type="NCBI Taxonomy" id="679201"/>
    <lineage>
        <taxon>Bacteria</taxon>
        <taxon>Bacillati</taxon>
        <taxon>Bacillota</taxon>
        <taxon>Negativicutes</taxon>
        <taxon>Selenomonadales</taxon>
        <taxon>Selenomonadaceae</taxon>
        <taxon>Selenomonas</taxon>
    </lineage>
</organism>
<feature type="signal peptide" evidence="1">
    <location>
        <begin position="1"/>
        <end position="22"/>
    </location>
</feature>
<evidence type="ECO:0000259" key="2">
    <source>
        <dbReference type="Pfam" id="PF01476"/>
    </source>
</evidence>
<comment type="caution">
    <text evidence="3">The sequence shown here is derived from an EMBL/GenBank/DDBJ whole genome shotgun (WGS) entry which is preliminary data.</text>
</comment>
<dbReference type="CDD" id="cd00118">
    <property type="entry name" value="LysM"/>
    <property type="match status" value="1"/>
</dbReference>
<dbReference type="Gene3D" id="3.10.350.10">
    <property type="entry name" value="LysM domain"/>
    <property type="match status" value="1"/>
</dbReference>
<keyword evidence="4" id="KW-1185">Reference proteome</keyword>
<evidence type="ECO:0000313" key="4">
    <source>
        <dbReference type="Proteomes" id="UP000004129"/>
    </source>
</evidence>
<dbReference type="OrthoDB" id="1666822at2"/>